<feature type="domain" description="PXA" evidence="5">
    <location>
        <begin position="95"/>
        <end position="262"/>
    </location>
</feature>
<reference evidence="6" key="1">
    <citation type="submission" date="2022-07" db="EMBL/GenBank/DDBJ databases">
        <authorList>
            <person name="Trinca V."/>
            <person name="Uliana J.V.C."/>
            <person name="Torres T.T."/>
            <person name="Ward R.J."/>
            <person name="Monesi N."/>
        </authorList>
    </citation>
    <scope>NUCLEOTIDE SEQUENCE</scope>
    <source>
        <strain evidence="6">HSMRA1968</strain>
        <tissue evidence="6">Whole embryos</tissue>
    </source>
</reference>
<keyword evidence="7" id="KW-1185">Reference proteome</keyword>
<gene>
    <name evidence="6" type="primary">SNX25</name>
    <name evidence="6" type="ORF">Bhyg_09780</name>
</gene>
<dbReference type="Gene3D" id="3.30.1520.10">
    <property type="entry name" value="Phox-like domain"/>
    <property type="match status" value="1"/>
</dbReference>
<evidence type="ECO:0000259" key="3">
    <source>
        <dbReference type="PROSITE" id="PS50132"/>
    </source>
</evidence>
<dbReference type="PROSITE" id="PS50132">
    <property type="entry name" value="RGS"/>
    <property type="match status" value="1"/>
</dbReference>
<dbReference type="InterPro" id="IPR003114">
    <property type="entry name" value="Phox_assoc"/>
</dbReference>
<feature type="domain" description="RGS" evidence="3">
    <location>
        <begin position="374"/>
        <end position="489"/>
    </location>
</feature>
<evidence type="ECO:0000313" key="6">
    <source>
        <dbReference type="EMBL" id="KAJ6637054.1"/>
    </source>
</evidence>
<sequence>MNACLYLSGGGIALISATIFFYPIFWYIFLFSLYSVILVSLAIFGTIYAHLVISSRNQPQPPHQPLNVLYNATCTPLFDLPKPINSTTHLPIIFGRTVDGVLLQIIDYSFRDMILPWLSYAVRKPKNLSDTLREDIWNGIQKLKDRAVKIDLLKMIAVDMTVRVTIHLEKIRIANARASESGEAPIFATTAYLSSEESEMEFLRKLCEIIIIFLMPRGYSLQPMKSLLSEVLSYKVFHPMINLVTSPDYINQKIIQFIESRLATAAMLQHTYEYAASFEDFLKVISSTNTVEELSSIRSSIVNDIVQATTQQNIQRSKGLDPDADQSTFTKSEIAAAVKLKRYIQQLTFAKAQCEKNLLKLGWKGNFANDLNLSLIDILSTVSGRRYFTLFLEPLQASGLIGFYNSVEELKHSNKSAYHQLGAEIYYTYIRAPSSPIKIDKTVRKKMESFMMGDIGPQIFYDVQQTVLRTLEDKYYSPFLISEYYQELKSSLTTDDVITVGPFIDIPDDSNCNTIDNEASVDLNNHSTYARIKLEKLQEKLNNKNQALDALKSSLKPESKLLTILDKEVDFLKMEKRQLEVHLMRTELWTEYLGKWQAIVQSVEVPDEKEPPQFMILVEVKENLYQTDEQFFQDQSCSEDKNRVDNITTGWVVLRSLTEFHELHRKLRPLCPDLRNLDLPSTAFKIFFIKSDNSSLEKAKGQIQKYLNFILEEDFLNQSEAIYTFLSPSSENLKQSTPPSPKKQKFSLSTLFKSSTTESPRSDPFWGPCGQREGEEDISLFLQGVSENDNTKSQSEIDMKDSIAEPLYALMDEVFDMGGVFKWLRRKLISFVQITYGRTINRQIRESINYLFEEPMLHYYTSTLWKSFWPGGVLASSYPVRTEDMRDMAAKTARSLIINNIPEIMCNLVGAETAKHGATKVFEAVQNATYNKQLFYELLEIVMIELYPEIRQLKTATKQNNI</sequence>
<dbReference type="SMART" id="SM00313">
    <property type="entry name" value="PXA"/>
    <property type="match status" value="1"/>
</dbReference>
<feature type="transmembrane region" description="Helical" evidence="2">
    <location>
        <begin position="6"/>
        <end position="26"/>
    </location>
</feature>
<dbReference type="Pfam" id="PF00615">
    <property type="entry name" value="RGS"/>
    <property type="match status" value="1"/>
</dbReference>
<keyword evidence="2" id="KW-1133">Transmembrane helix</keyword>
<keyword evidence="2" id="KW-0472">Membrane</keyword>
<name>A0A9Q0MTW5_9DIPT</name>
<comment type="similarity">
    <text evidence="1">Belongs to the sorting nexin family.</text>
</comment>
<dbReference type="PROSITE" id="PS50195">
    <property type="entry name" value="PX"/>
    <property type="match status" value="1"/>
</dbReference>
<dbReference type="SMART" id="SM00315">
    <property type="entry name" value="RGS"/>
    <property type="match status" value="1"/>
</dbReference>
<feature type="domain" description="PX" evidence="4">
    <location>
        <begin position="594"/>
        <end position="733"/>
    </location>
</feature>
<dbReference type="SUPFAM" id="SSF48097">
    <property type="entry name" value="Regulator of G-protein signaling, RGS"/>
    <property type="match status" value="1"/>
</dbReference>
<dbReference type="InterPro" id="IPR016137">
    <property type="entry name" value="RGS"/>
</dbReference>
<evidence type="ECO:0000259" key="4">
    <source>
        <dbReference type="PROSITE" id="PS50195"/>
    </source>
</evidence>
<evidence type="ECO:0000256" key="2">
    <source>
        <dbReference type="SAM" id="Phobius"/>
    </source>
</evidence>
<dbReference type="PROSITE" id="PS51207">
    <property type="entry name" value="PXA"/>
    <property type="match status" value="1"/>
</dbReference>
<dbReference type="Pfam" id="PF00787">
    <property type="entry name" value="PX"/>
    <property type="match status" value="1"/>
</dbReference>
<dbReference type="PANTHER" id="PTHR22775:SF48">
    <property type="entry name" value="SORTING NEXIN-25"/>
    <property type="match status" value="1"/>
</dbReference>
<organism evidence="6 7">
    <name type="scientific">Pseudolycoriella hygida</name>
    <dbReference type="NCBI Taxonomy" id="35572"/>
    <lineage>
        <taxon>Eukaryota</taxon>
        <taxon>Metazoa</taxon>
        <taxon>Ecdysozoa</taxon>
        <taxon>Arthropoda</taxon>
        <taxon>Hexapoda</taxon>
        <taxon>Insecta</taxon>
        <taxon>Pterygota</taxon>
        <taxon>Neoptera</taxon>
        <taxon>Endopterygota</taxon>
        <taxon>Diptera</taxon>
        <taxon>Nematocera</taxon>
        <taxon>Sciaroidea</taxon>
        <taxon>Sciaridae</taxon>
        <taxon>Pseudolycoriella</taxon>
    </lineage>
</organism>
<dbReference type="InterPro" id="IPR001683">
    <property type="entry name" value="PX_dom"/>
</dbReference>
<dbReference type="InterPro" id="IPR013937">
    <property type="entry name" value="Sorting_nexin_C"/>
</dbReference>
<evidence type="ECO:0000259" key="5">
    <source>
        <dbReference type="PROSITE" id="PS51207"/>
    </source>
</evidence>
<dbReference type="EMBL" id="WJQU01000003">
    <property type="protein sequence ID" value="KAJ6637054.1"/>
    <property type="molecule type" value="Genomic_DNA"/>
</dbReference>
<dbReference type="InterPro" id="IPR036871">
    <property type="entry name" value="PX_dom_sf"/>
</dbReference>
<dbReference type="OrthoDB" id="120967at2759"/>
<dbReference type="Gene3D" id="1.10.167.10">
    <property type="entry name" value="Regulator of G-protein Signalling 4, domain 2"/>
    <property type="match status" value="1"/>
</dbReference>
<dbReference type="SMART" id="SM00312">
    <property type="entry name" value="PX"/>
    <property type="match status" value="1"/>
</dbReference>
<feature type="transmembrane region" description="Helical" evidence="2">
    <location>
        <begin position="33"/>
        <end position="53"/>
    </location>
</feature>
<dbReference type="InterPro" id="IPR044926">
    <property type="entry name" value="RGS_subdomain_2"/>
</dbReference>
<keyword evidence="2" id="KW-0812">Transmembrane</keyword>
<dbReference type="Proteomes" id="UP001151699">
    <property type="component" value="Chromosome X"/>
</dbReference>
<protein>
    <submittedName>
        <fullName evidence="6">Sorting nexin-25</fullName>
    </submittedName>
</protein>
<dbReference type="InterPro" id="IPR036305">
    <property type="entry name" value="RGS_sf"/>
</dbReference>
<dbReference type="PANTHER" id="PTHR22775">
    <property type="entry name" value="SORTING NEXIN"/>
    <property type="match status" value="1"/>
</dbReference>
<dbReference type="GO" id="GO:0035091">
    <property type="term" value="F:phosphatidylinositol binding"/>
    <property type="evidence" value="ECO:0007669"/>
    <property type="project" value="InterPro"/>
</dbReference>
<accession>A0A9Q0MTW5</accession>
<comment type="caution">
    <text evidence="6">The sequence shown here is derived from an EMBL/GenBank/DDBJ whole genome shotgun (WGS) entry which is preliminary data.</text>
</comment>
<dbReference type="AlphaFoldDB" id="A0A9Q0MTW5"/>
<dbReference type="SUPFAM" id="SSF64268">
    <property type="entry name" value="PX domain"/>
    <property type="match status" value="1"/>
</dbReference>
<evidence type="ECO:0000313" key="7">
    <source>
        <dbReference type="Proteomes" id="UP001151699"/>
    </source>
</evidence>
<evidence type="ECO:0000256" key="1">
    <source>
        <dbReference type="ARBA" id="ARBA00010883"/>
    </source>
</evidence>
<dbReference type="Pfam" id="PF08628">
    <property type="entry name" value="Nexin_C"/>
    <property type="match status" value="1"/>
</dbReference>
<dbReference type="Pfam" id="PF02194">
    <property type="entry name" value="PXA"/>
    <property type="match status" value="1"/>
</dbReference>
<proteinExistence type="inferred from homology"/>